<dbReference type="OrthoDB" id="9799092at2"/>
<dbReference type="STRING" id="56779.SAMN05421834_1255"/>
<gene>
    <name evidence="1" type="ORF">SAMN05421834_1255</name>
</gene>
<accession>A0A1N7AR56</accession>
<name>A0A1N7AR56_9FIRM</name>
<keyword evidence="2" id="KW-1185">Reference proteome</keyword>
<reference evidence="2" key="1">
    <citation type="submission" date="2017-01" db="EMBL/GenBank/DDBJ databases">
        <authorList>
            <person name="Varghese N."/>
            <person name="Submissions S."/>
        </authorList>
    </citation>
    <scope>NUCLEOTIDE SEQUENCE [LARGE SCALE GENOMIC DNA]</scope>
    <source>
        <strain evidence="2">ATCC 700103</strain>
    </source>
</reference>
<evidence type="ECO:0000313" key="1">
    <source>
        <dbReference type="EMBL" id="SIR41468.1"/>
    </source>
</evidence>
<dbReference type="EMBL" id="FTNC01000025">
    <property type="protein sequence ID" value="SIR41468.1"/>
    <property type="molecule type" value="Genomic_DNA"/>
</dbReference>
<organism evidence="1 2">
    <name type="scientific">Halanaerobium kushneri</name>
    <dbReference type="NCBI Taxonomy" id="56779"/>
    <lineage>
        <taxon>Bacteria</taxon>
        <taxon>Bacillati</taxon>
        <taxon>Bacillota</taxon>
        <taxon>Clostridia</taxon>
        <taxon>Halanaerobiales</taxon>
        <taxon>Halanaerobiaceae</taxon>
        <taxon>Halanaerobium</taxon>
    </lineage>
</organism>
<evidence type="ECO:0000313" key="2">
    <source>
        <dbReference type="Proteomes" id="UP000185669"/>
    </source>
</evidence>
<dbReference type="GO" id="GO:0016740">
    <property type="term" value="F:transferase activity"/>
    <property type="evidence" value="ECO:0007669"/>
    <property type="project" value="UniProtKB-KW"/>
</dbReference>
<dbReference type="Pfam" id="PF04229">
    <property type="entry name" value="GrpB"/>
    <property type="match status" value="1"/>
</dbReference>
<protein>
    <submittedName>
        <fullName evidence="1">GrpB domain, predicted nucleotidyltransferase, UPF0157 family</fullName>
    </submittedName>
</protein>
<dbReference type="InterPro" id="IPR043519">
    <property type="entry name" value="NT_sf"/>
</dbReference>
<dbReference type="Proteomes" id="UP000185669">
    <property type="component" value="Unassembled WGS sequence"/>
</dbReference>
<dbReference type="PANTHER" id="PTHR34822">
    <property type="entry name" value="GRPB DOMAIN PROTEIN (AFU_ORTHOLOGUE AFUA_1G01530)"/>
    <property type="match status" value="1"/>
</dbReference>
<dbReference type="Gene3D" id="3.30.460.10">
    <property type="entry name" value="Beta Polymerase, domain 2"/>
    <property type="match status" value="1"/>
</dbReference>
<sequence length="198" mass="23336">MTKSLSEMSLEELWQLFPIILKKHNSEYKEWYREEKKDLLAALPKKYIERINHIGSTAVPGLLAKPTVDILLEISREAGIAKIEAELKNAGWTLMHRNEDSQELNLVFNKGYTPHGFADKVFHLHLRYLDDWDELYFRDYLIAHPKIAENYGALKKNLEAEYKNNRDGYTEAKTNFITKWTAEARKDFKNKYKINKKD</sequence>
<dbReference type="RefSeq" id="WP_076545842.1">
    <property type="nucleotide sequence ID" value="NZ_FTNC01000025.1"/>
</dbReference>
<keyword evidence="1" id="KW-0808">Transferase</keyword>
<dbReference type="SUPFAM" id="SSF81301">
    <property type="entry name" value="Nucleotidyltransferase"/>
    <property type="match status" value="1"/>
</dbReference>
<dbReference type="PANTHER" id="PTHR34822:SF1">
    <property type="entry name" value="GRPB FAMILY PROTEIN"/>
    <property type="match status" value="1"/>
</dbReference>
<dbReference type="AlphaFoldDB" id="A0A1N7AR56"/>
<dbReference type="InterPro" id="IPR007344">
    <property type="entry name" value="GrpB/CoaE"/>
</dbReference>
<proteinExistence type="predicted"/>